<dbReference type="RefSeq" id="WP_096830113.1">
    <property type="nucleotide sequence ID" value="NZ_NXIB02000052.1"/>
</dbReference>
<dbReference type="OrthoDB" id="513138at2"/>
<feature type="signal peptide" evidence="1">
    <location>
        <begin position="1"/>
        <end position="25"/>
    </location>
</feature>
<gene>
    <name evidence="2" type="ORF">CP500_010750</name>
</gene>
<evidence type="ECO:0000256" key="1">
    <source>
        <dbReference type="SAM" id="SignalP"/>
    </source>
</evidence>
<accession>A0A2G4F115</accession>
<sequence>MKSRIITTAAILGAIAFLTPHPISAQPATQGGTRPGFWQPGAQIDNTRNLTLILLNETGLNLEYGQSGVGLSSLPIGATKNVMVRVSNRTGDIVNIPINTTGGSTTLKYDYSVDAQKNIVTVRITTSDGRTRQDRSIYIDEKGRVYSF</sequence>
<evidence type="ECO:0000313" key="2">
    <source>
        <dbReference type="EMBL" id="PHX55450.1"/>
    </source>
</evidence>
<reference evidence="2" key="1">
    <citation type="submission" date="2017-10" db="EMBL/GenBank/DDBJ databases">
        <title>Draft genome sequence of the planktic cyanobacteria Tychonema bourrellyi isolated from alpine lentic freshwater.</title>
        <authorList>
            <person name="Tett A."/>
            <person name="Armanini F."/>
            <person name="Asnicar F."/>
            <person name="Boscaini A."/>
            <person name="Pasolli E."/>
            <person name="Zolfo M."/>
            <person name="Donati C."/>
            <person name="Salmaso N."/>
            <person name="Segata N."/>
        </authorList>
    </citation>
    <scope>NUCLEOTIDE SEQUENCE</scope>
    <source>
        <strain evidence="2">FEM_GT703</strain>
    </source>
</reference>
<feature type="chain" id="PRO_5013545373" description="DUF2808 domain-containing protein" evidence="1">
    <location>
        <begin position="26"/>
        <end position="148"/>
    </location>
</feature>
<comment type="caution">
    <text evidence="2">The sequence shown here is derived from an EMBL/GenBank/DDBJ whole genome shotgun (WGS) entry which is preliminary data.</text>
</comment>
<keyword evidence="1" id="KW-0732">Signal</keyword>
<keyword evidence="3" id="KW-1185">Reference proteome</keyword>
<dbReference type="Proteomes" id="UP000226442">
    <property type="component" value="Unassembled WGS sequence"/>
</dbReference>
<evidence type="ECO:0000313" key="3">
    <source>
        <dbReference type="Proteomes" id="UP000226442"/>
    </source>
</evidence>
<protein>
    <recommendedName>
        <fullName evidence="4">DUF2808 domain-containing protein</fullName>
    </recommendedName>
</protein>
<organism evidence="2 3">
    <name type="scientific">Tychonema bourrellyi FEM_GT703</name>
    <dbReference type="NCBI Taxonomy" id="2040638"/>
    <lineage>
        <taxon>Bacteria</taxon>
        <taxon>Bacillati</taxon>
        <taxon>Cyanobacteriota</taxon>
        <taxon>Cyanophyceae</taxon>
        <taxon>Oscillatoriophycideae</taxon>
        <taxon>Oscillatoriales</taxon>
        <taxon>Microcoleaceae</taxon>
        <taxon>Tychonema</taxon>
    </lineage>
</organism>
<name>A0A2G4F115_9CYAN</name>
<evidence type="ECO:0008006" key="4">
    <source>
        <dbReference type="Google" id="ProtNLM"/>
    </source>
</evidence>
<dbReference type="AlphaFoldDB" id="A0A2G4F115"/>
<dbReference type="EMBL" id="NXIB02000052">
    <property type="protein sequence ID" value="PHX55450.1"/>
    <property type="molecule type" value="Genomic_DNA"/>
</dbReference>
<proteinExistence type="predicted"/>